<dbReference type="InterPro" id="IPR051609">
    <property type="entry name" value="NmrA/Isoflavone_reductase-like"/>
</dbReference>
<dbReference type="VEuPathDB" id="FungiDB:FOXG_15213"/>
<dbReference type="InterPro" id="IPR036291">
    <property type="entry name" value="NAD(P)-bd_dom_sf"/>
</dbReference>
<dbReference type="VEuPathDB" id="FungiDB:FOMG_16530"/>
<dbReference type="EMBL" id="FMJY01000012">
    <property type="protein sequence ID" value="SCO92623.1"/>
    <property type="molecule type" value="Genomic_DNA"/>
</dbReference>
<name>A0A2H3TVI6_FUSOX</name>
<organism evidence="4 5">
    <name type="scientific">Fusarium oxysporum</name>
    <name type="common">Fusarium vascular wilt</name>
    <dbReference type="NCBI Taxonomy" id="5507"/>
    <lineage>
        <taxon>Eukaryota</taxon>
        <taxon>Fungi</taxon>
        <taxon>Dikarya</taxon>
        <taxon>Ascomycota</taxon>
        <taxon>Pezizomycotina</taxon>
        <taxon>Sordariomycetes</taxon>
        <taxon>Hypocreomycetidae</taxon>
        <taxon>Hypocreales</taxon>
        <taxon>Nectriaceae</taxon>
        <taxon>Fusarium</taxon>
        <taxon>Fusarium oxysporum species complex</taxon>
    </lineage>
</organism>
<keyword evidence="1" id="KW-0521">NADP</keyword>
<dbReference type="VEuPathDB" id="FungiDB:FOC4_g10002705"/>
<dbReference type="PANTHER" id="PTHR47706:SF9">
    <property type="entry name" value="NMRA-LIKE DOMAIN-CONTAINING PROTEIN-RELATED"/>
    <property type="match status" value="1"/>
</dbReference>
<proteinExistence type="predicted"/>
<dbReference type="InterPro" id="IPR045312">
    <property type="entry name" value="PCBER-like"/>
</dbReference>
<dbReference type="VEuPathDB" id="FungiDB:FOZG_16547"/>
<dbReference type="CDD" id="cd05259">
    <property type="entry name" value="PCBER_SDR_a"/>
    <property type="match status" value="1"/>
</dbReference>
<dbReference type="VEuPathDB" id="FungiDB:FOC1_g10002841"/>
<protein>
    <submittedName>
        <fullName evidence="4">Related to 2`-hydroxyisoflavone reductase</fullName>
    </submittedName>
</protein>
<dbReference type="Pfam" id="PF05368">
    <property type="entry name" value="NmrA"/>
    <property type="match status" value="1"/>
</dbReference>
<dbReference type="VEuPathDB" id="FungiDB:HZS61_010620"/>
<dbReference type="OrthoDB" id="9974981at2759"/>
<dbReference type="SUPFAM" id="SSF51735">
    <property type="entry name" value="NAD(P)-binding Rossmann-fold domains"/>
    <property type="match status" value="1"/>
</dbReference>
<dbReference type="PANTHER" id="PTHR47706">
    <property type="entry name" value="NMRA-LIKE FAMILY PROTEIN"/>
    <property type="match status" value="1"/>
</dbReference>
<gene>
    <name evidence="4" type="ORF">FRV6_16751</name>
</gene>
<accession>A0A2H3TVI6</accession>
<evidence type="ECO:0000313" key="5">
    <source>
        <dbReference type="Proteomes" id="UP000219369"/>
    </source>
</evidence>
<dbReference type="InterPro" id="IPR008030">
    <property type="entry name" value="NmrA-like"/>
</dbReference>
<feature type="domain" description="NmrA-like" evidence="3">
    <location>
        <begin position="7"/>
        <end position="241"/>
    </location>
</feature>
<dbReference type="AlphaFoldDB" id="A0A2H3TVI6"/>
<dbReference type="Proteomes" id="UP000219369">
    <property type="component" value="Unassembled WGS sequence"/>
</dbReference>
<dbReference type="Gene3D" id="3.40.50.720">
    <property type="entry name" value="NAD(P)-binding Rossmann-like Domain"/>
    <property type="match status" value="1"/>
</dbReference>
<dbReference type="VEuPathDB" id="FungiDB:FOIG_16156"/>
<evidence type="ECO:0000256" key="2">
    <source>
        <dbReference type="ARBA" id="ARBA00023002"/>
    </source>
</evidence>
<reference evidence="5" key="1">
    <citation type="submission" date="2016-09" db="EMBL/GenBank/DDBJ databases">
        <authorList>
            <person name="Guldener U."/>
        </authorList>
    </citation>
    <scope>NUCLEOTIDE SEQUENCE [LARGE SCALE GENOMIC DNA]</scope>
    <source>
        <strain evidence="5">V64-1</strain>
    </source>
</reference>
<evidence type="ECO:0000313" key="4">
    <source>
        <dbReference type="EMBL" id="SCO92623.1"/>
    </source>
</evidence>
<evidence type="ECO:0000256" key="1">
    <source>
        <dbReference type="ARBA" id="ARBA00022857"/>
    </source>
</evidence>
<evidence type="ECO:0000259" key="3">
    <source>
        <dbReference type="Pfam" id="PF05368"/>
    </source>
</evidence>
<dbReference type="GO" id="GO:0016491">
    <property type="term" value="F:oxidoreductase activity"/>
    <property type="evidence" value="ECO:0007669"/>
    <property type="project" value="UniProtKB-KW"/>
</dbReference>
<keyword evidence="2" id="KW-0560">Oxidoreductase</keyword>
<sequence length="296" mass="31508">MTNIMNVAVLGATGNLGPHIIKALLTQGFRVTALTRGSSSSVLPEGVEVKTVDFGSQGSIVEALSGQDAVVSAIGTLAVPLQLSLIDAAVSANVKRFIPSEFGVDTRLIAGTKLAPLLQGKLKVVEYLKEKAKQHPEFSWTALATGSLFESALRNGGFGFDLSKRHAIIFDSGDARFSPTSFDIVGKAVAAILTKTDETENQYLGVSSFTTSQTEILKILEKETGTKWDVDQVSTADLEKVGWQKLGEKNPLGAFDLMKAFQFQDGQQRSLSDDASASSVLDLPAEDVSCLIKALV</sequence>
<dbReference type="Gene3D" id="3.90.25.10">
    <property type="entry name" value="UDP-galactose 4-epimerase, domain 1"/>
    <property type="match status" value="1"/>
</dbReference>